<proteinExistence type="predicted"/>
<evidence type="ECO:0000313" key="2">
    <source>
        <dbReference type="EMBL" id="NMD99716.1"/>
    </source>
</evidence>
<keyword evidence="1" id="KW-0812">Transmembrane</keyword>
<dbReference type="InterPro" id="IPR008523">
    <property type="entry name" value="DUF805"/>
</dbReference>
<keyword evidence="1" id="KW-1133">Transmembrane helix</keyword>
<feature type="transmembrane region" description="Helical" evidence="1">
    <location>
        <begin position="87"/>
        <end position="107"/>
    </location>
</feature>
<sequence>MEAWKEKFVSWFATSGRMNRAAFVKRFFGVNLVCMAAVLVIGSRVIEETGSVFASNLVSGVLAALAAVFLYSPMVRRLHDIGRDARLAQAYLCFGIPQGFLLGKVAALPPGSLGLYAFEAALAAVTLLFIVLVFHAGEPRRNAYGAVPGRAAAAQQTGRKKGRRLKKAGTV</sequence>
<keyword evidence="1" id="KW-0472">Membrane</keyword>
<dbReference type="AlphaFoldDB" id="A0A848B8D3"/>
<comment type="caution">
    <text evidence="2">The sequence shown here is derived from an EMBL/GenBank/DDBJ whole genome shotgun (WGS) entry which is preliminary data.</text>
</comment>
<dbReference type="GO" id="GO:0016020">
    <property type="term" value="C:membrane"/>
    <property type="evidence" value="ECO:0007669"/>
    <property type="project" value="InterPro"/>
</dbReference>
<feature type="transmembrane region" description="Helical" evidence="1">
    <location>
        <begin position="113"/>
        <end position="134"/>
    </location>
</feature>
<dbReference type="Proteomes" id="UP000543804">
    <property type="component" value="Unassembled WGS sequence"/>
</dbReference>
<reference evidence="2 3" key="1">
    <citation type="submission" date="2020-04" db="EMBL/GenBank/DDBJ databases">
        <authorList>
            <person name="Hitch T.C.A."/>
            <person name="Wylensek D."/>
            <person name="Clavel T."/>
        </authorList>
    </citation>
    <scope>NUCLEOTIDE SEQUENCE [LARGE SCALE GENOMIC DNA]</scope>
    <source>
        <strain evidence="2 3">PG-130-P53-12</strain>
    </source>
</reference>
<feature type="transmembrane region" description="Helical" evidence="1">
    <location>
        <begin position="27"/>
        <end position="46"/>
    </location>
</feature>
<dbReference type="Pfam" id="PF05656">
    <property type="entry name" value="DUF805"/>
    <property type="match status" value="1"/>
</dbReference>
<organism evidence="2 3">
    <name type="scientific">Selenomonas bovis</name>
    <dbReference type="NCBI Taxonomy" id="416586"/>
    <lineage>
        <taxon>Bacteria</taxon>
        <taxon>Bacillati</taxon>
        <taxon>Bacillota</taxon>
        <taxon>Negativicutes</taxon>
        <taxon>Selenomonadales</taxon>
        <taxon>Selenomonadaceae</taxon>
        <taxon>Selenomonas</taxon>
    </lineage>
</organism>
<accession>A0A848B8D3</accession>
<evidence type="ECO:0000256" key="1">
    <source>
        <dbReference type="SAM" id="Phobius"/>
    </source>
</evidence>
<feature type="transmembrane region" description="Helical" evidence="1">
    <location>
        <begin position="52"/>
        <end position="75"/>
    </location>
</feature>
<evidence type="ECO:0000313" key="3">
    <source>
        <dbReference type="Proteomes" id="UP000543804"/>
    </source>
</evidence>
<dbReference type="RefSeq" id="WP_170077950.1">
    <property type="nucleotide sequence ID" value="NZ_JABAFA010000050.1"/>
</dbReference>
<name>A0A848B8D3_9FIRM</name>
<protein>
    <submittedName>
        <fullName evidence="2">DUF805 domain-containing protein</fullName>
    </submittedName>
</protein>
<keyword evidence="3" id="KW-1185">Reference proteome</keyword>
<gene>
    <name evidence="2" type="ORF">HF878_09655</name>
</gene>
<dbReference type="EMBL" id="JABAFA010000050">
    <property type="protein sequence ID" value="NMD99716.1"/>
    <property type="molecule type" value="Genomic_DNA"/>
</dbReference>